<sequence length="297" mass="33200">MVANDIFEQINNAVLDLQASQYQTYERPLKTLGRLLHSPELRPFTETLTQGVDLDLFLGQNPGSGGMVGSTRLNWPDDPKQTLGLVLLLIDRFAADPNTMRDFAHLYYYAGSKLIHNIRAVTGQMIIPFVRDYKLYVLTNGQPVPVLIMPQSNKIFIVHGHDGEARESVARYLGMIGFDPIILHEQANRGRTIIEKVEANSDVGFAVVLLTPDDEGNKKGEPAEPRVRQNVLLELGYFIGKLGRDRVCALRRGTVDIPGDFAGVVWTPMDAGNGWKQELARELAAAGYEIEWKKVMR</sequence>
<dbReference type="PIRSF" id="PIRSF032620">
    <property type="entry name" value="UCP032620"/>
    <property type="match status" value="1"/>
</dbReference>
<gene>
    <name evidence="2" type="ORF">AVDCRST_MAG68-991</name>
</gene>
<dbReference type="GO" id="GO:0050135">
    <property type="term" value="F:NADP+ nucleosidase activity"/>
    <property type="evidence" value="ECO:0007669"/>
    <property type="project" value="InterPro"/>
</dbReference>
<dbReference type="InterPro" id="IPR019302">
    <property type="entry name" value="CAP12/PCTIR_TIR_dom"/>
</dbReference>
<accession>A0A6J4KLH5</accession>
<dbReference type="Pfam" id="PF10137">
    <property type="entry name" value="CAP12-PCTIR_TIR"/>
    <property type="match status" value="1"/>
</dbReference>
<proteinExistence type="predicted"/>
<organism evidence="2">
    <name type="scientific">uncultured Gemmatimonadota bacterium</name>
    <dbReference type="NCBI Taxonomy" id="203437"/>
    <lineage>
        <taxon>Bacteria</taxon>
        <taxon>Pseudomonadati</taxon>
        <taxon>Gemmatimonadota</taxon>
        <taxon>environmental samples</taxon>
    </lineage>
</organism>
<dbReference type="InterPro" id="IPR014571">
    <property type="entry name" value="UCP032620"/>
</dbReference>
<reference evidence="2" key="1">
    <citation type="submission" date="2020-02" db="EMBL/GenBank/DDBJ databases">
        <authorList>
            <person name="Meier V. D."/>
        </authorList>
    </citation>
    <scope>NUCLEOTIDE SEQUENCE</scope>
    <source>
        <strain evidence="2">AVDCRST_MAG68</strain>
    </source>
</reference>
<dbReference type="AlphaFoldDB" id="A0A6J4KLH5"/>
<evidence type="ECO:0000313" key="2">
    <source>
        <dbReference type="EMBL" id="CAA9307794.1"/>
    </source>
</evidence>
<protein>
    <recommendedName>
        <fullName evidence="1">CD-NTase-associated protein 12/Pycsar effector protein TIR domain-containing protein</fullName>
    </recommendedName>
</protein>
<feature type="domain" description="CD-NTase-associated protein 12/Pycsar effector protein TIR" evidence="1">
    <location>
        <begin position="154"/>
        <end position="270"/>
    </location>
</feature>
<evidence type="ECO:0000259" key="1">
    <source>
        <dbReference type="Pfam" id="PF10137"/>
    </source>
</evidence>
<name>A0A6J4KLH5_9BACT</name>
<dbReference type="EMBL" id="CADCTW010000055">
    <property type="protein sequence ID" value="CAA9307794.1"/>
    <property type="molecule type" value="Genomic_DNA"/>
</dbReference>